<protein>
    <submittedName>
        <fullName evidence="2">Uncharacterized protein</fullName>
    </submittedName>
</protein>
<feature type="coiled-coil region" evidence="1">
    <location>
        <begin position="9"/>
        <end position="43"/>
    </location>
</feature>
<proteinExistence type="predicted"/>
<dbReference type="OrthoDB" id="10461659at2759"/>
<evidence type="ECO:0000256" key="1">
    <source>
        <dbReference type="SAM" id="Coils"/>
    </source>
</evidence>
<dbReference type="HOGENOM" id="CLU_2782863_0_0_1"/>
<accession>A0A0D0DVZ6</accession>
<reference evidence="2 3" key="1">
    <citation type="submission" date="2014-04" db="EMBL/GenBank/DDBJ databases">
        <authorList>
            <consortium name="DOE Joint Genome Institute"/>
            <person name="Kuo A."/>
            <person name="Kohler A."/>
            <person name="Jargeat P."/>
            <person name="Nagy L.G."/>
            <person name="Floudas D."/>
            <person name="Copeland A."/>
            <person name="Barry K.W."/>
            <person name="Cichocki N."/>
            <person name="Veneault-Fourrey C."/>
            <person name="LaButti K."/>
            <person name="Lindquist E.A."/>
            <person name="Lipzen A."/>
            <person name="Lundell T."/>
            <person name="Morin E."/>
            <person name="Murat C."/>
            <person name="Sun H."/>
            <person name="Tunlid A."/>
            <person name="Henrissat B."/>
            <person name="Grigoriev I.V."/>
            <person name="Hibbett D.S."/>
            <person name="Martin F."/>
            <person name="Nordberg H.P."/>
            <person name="Cantor M.N."/>
            <person name="Hua S.X."/>
        </authorList>
    </citation>
    <scope>NUCLEOTIDE SEQUENCE [LARGE SCALE GENOMIC DNA]</scope>
    <source>
        <strain evidence="2 3">Ve08.2h10</strain>
    </source>
</reference>
<dbReference type="InParanoid" id="A0A0D0DVZ6"/>
<reference evidence="3" key="2">
    <citation type="submission" date="2015-01" db="EMBL/GenBank/DDBJ databases">
        <title>Evolutionary Origins and Diversification of the Mycorrhizal Mutualists.</title>
        <authorList>
            <consortium name="DOE Joint Genome Institute"/>
            <consortium name="Mycorrhizal Genomics Consortium"/>
            <person name="Kohler A."/>
            <person name="Kuo A."/>
            <person name="Nagy L.G."/>
            <person name="Floudas D."/>
            <person name="Copeland A."/>
            <person name="Barry K.W."/>
            <person name="Cichocki N."/>
            <person name="Veneault-Fourrey C."/>
            <person name="LaButti K."/>
            <person name="Lindquist E.A."/>
            <person name="Lipzen A."/>
            <person name="Lundell T."/>
            <person name="Morin E."/>
            <person name="Murat C."/>
            <person name="Riley R."/>
            <person name="Ohm R."/>
            <person name="Sun H."/>
            <person name="Tunlid A."/>
            <person name="Henrissat B."/>
            <person name="Grigoriev I.V."/>
            <person name="Hibbett D.S."/>
            <person name="Martin F."/>
        </authorList>
    </citation>
    <scope>NUCLEOTIDE SEQUENCE [LARGE SCALE GENOMIC DNA]</scope>
    <source>
        <strain evidence="3">Ve08.2h10</strain>
    </source>
</reference>
<dbReference type="EMBL" id="KN825150">
    <property type="protein sequence ID" value="KIK93841.1"/>
    <property type="molecule type" value="Genomic_DNA"/>
</dbReference>
<sequence length="69" mass="7722">AKLANTDAEHQHQVDLKKLDIELNQVEENAVSKQVQLLQLQIELARMQTTGTHPYKDMDLDVGSHKGSA</sequence>
<organism evidence="2 3">
    <name type="scientific">Paxillus rubicundulus Ve08.2h10</name>
    <dbReference type="NCBI Taxonomy" id="930991"/>
    <lineage>
        <taxon>Eukaryota</taxon>
        <taxon>Fungi</taxon>
        <taxon>Dikarya</taxon>
        <taxon>Basidiomycota</taxon>
        <taxon>Agaricomycotina</taxon>
        <taxon>Agaricomycetes</taxon>
        <taxon>Agaricomycetidae</taxon>
        <taxon>Boletales</taxon>
        <taxon>Paxilineae</taxon>
        <taxon>Paxillaceae</taxon>
        <taxon>Paxillus</taxon>
    </lineage>
</organism>
<dbReference type="AlphaFoldDB" id="A0A0D0DVZ6"/>
<keyword evidence="3" id="KW-1185">Reference proteome</keyword>
<feature type="non-terminal residue" evidence="2">
    <location>
        <position position="1"/>
    </location>
</feature>
<dbReference type="Proteomes" id="UP000054538">
    <property type="component" value="Unassembled WGS sequence"/>
</dbReference>
<gene>
    <name evidence="2" type="ORF">PAXRUDRAFT_144140</name>
</gene>
<evidence type="ECO:0000313" key="2">
    <source>
        <dbReference type="EMBL" id="KIK93841.1"/>
    </source>
</evidence>
<keyword evidence="1" id="KW-0175">Coiled coil</keyword>
<evidence type="ECO:0000313" key="3">
    <source>
        <dbReference type="Proteomes" id="UP000054538"/>
    </source>
</evidence>
<name>A0A0D0DVZ6_9AGAM</name>